<sequence>MWILITWLLCSHTKCRWKAKEKFCGWYIKPQKPKIYMINLTHLTYKATNSRPCVYISNGSL</sequence>
<gene>
    <name evidence="2" type="ORF">MANES_03G031000</name>
</gene>
<organism evidence="2">
    <name type="scientific">Manihot esculenta</name>
    <name type="common">Cassava</name>
    <name type="synonym">Jatropha manihot</name>
    <dbReference type="NCBI Taxonomy" id="3983"/>
    <lineage>
        <taxon>Eukaryota</taxon>
        <taxon>Viridiplantae</taxon>
        <taxon>Streptophyta</taxon>
        <taxon>Embryophyta</taxon>
        <taxon>Tracheophyta</taxon>
        <taxon>Spermatophyta</taxon>
        <taxon>Magnoliopsida</taxon>
        <taxon>eudicotyledons</taxon>
        <taxon>Gunneridae</taxon>
        <taxon>Pentapetalae</taxon>
        <taxon>rosids</taxon>
        <taxon>fabids</taxon>
        <taxon>Malpighiales</taxon>
        <taxon>Euphorbiaceae</taxon>
        <taxon>Crotonoideae</taxon>
        <taxon>Manihoteae</taxon>
        <taxon>Manihot</taxon>
    </lineage>
</organism>
<proteinExistence type="predicted"/>
<dbReference type="AlphaFoldDB" id="A0A2C9W448"/>
<name>A0A2C9W448_MANES</name>
<accession>A0A2C9W448</accession>
<evidence type="ECO:0000256" key="1">
    <source>
        <dbReference type="SAM" id="SignalP"/>
    </source>
</evidence>
<evidence type="ECO:0000313" key="2">
    <source>
        <dbReference type="EMBL" id="OAY53882.1"/>
    </source>
</evidence>
<reference evidence="2" key="1">
    <citation type="submission" date="2016-02" db="EMBL/GenBank/DDBJ databases">
        <title>WGS assembly of Manihot esculenta.</title>
        <authorList>
            <person name="Bredeson J.V."/>
            <person name="Prochnik S.E."/>
            <person name="Lyons J.B."/>
            <person name="Schmutz J."/>
            <person name="Grimwood J."/>
            <person name="Vrebalov J."/>
            <person name="Bart R.S."/>
            <person name="Amuge T."/>
            <person name="Ferguson M.E."/>
            <person name="Green R."/>
            <person name="Putnam N."/>
            <person name="Stites J."/>
            <person name="Rounsley S."/>
            <person name="Rokhsar D.S."/>
        </authorList>
    </citation>
    <scope>NUCLEOTIDE SEQUENCE [LARGE SCALE GENOMIC DNA]</scope>
    <source>
        <tissue evidence="2">Leaf</tissue>
    </source>
</reference>
<feature type="chain" id="PRO_5013061910" evidence="1">
    <location>
        <begin position="16"/>
        <end position="61"/>
    </location>
</feature>
<dbReference type="EMBL" id="CM004389">
    <property type="protein sequence ID" value="OAY53882.1"/>
    <property type="molecule type" value="Genomic_DNA"/>
</dbReference>
<protein>
    <submittedName>
        <fullName evidence="2">Uncharacterized protein</fullName>
    </submittedName>
</protein>
<feature type="signal peptide" evidence="1">
    <location>
        <begin position="1"/>
        <end position="15"/>
    </location>
</feature>
<keyword evidence="1" id="KW-0732">Signal</keyword>